<evidence type="ECO:0000256" key="3">
    <source>
        <dbReference type="ARBA" id="ARBA00023125"/>
    </source>
</evidence>
<comment type="caution">
    <text evidence="7">The sequence shown here is derived from an EMBL/GenBank/DDBJ whole genome shotgun (WGS) entry which is preliminary data.</text>
</comment>
<evidence type="ECO:0000256" key="2">
    <source>
        <dbReference type="ARBA" id="ARBA00023012"/>
    </source>
</evidence>
<sequence>MTSAFTEDNQELPAIPPAARRVVIYPERDVLAGGWLIMVIATRASIILIFTHCCFAIPFWPGFTMQVGTTLAPPCSRAQPVAPAELAVTPRVLVVEDDQMLRGLLVDSLRGSGWFTADGAGCVAEAEDLLRRIGSGFDGILLDATLPDGDGNEWCLALRQAGFRKPIVMLTGVAHAEAVQRSIDHGATDHIIKPVRVADLLSRLAVTLAGAAGACRMSAQGVGGT</sequence>
<keyword evidence="2" id="KW-0902">Two-component regulatory system</keyword>
<feature type="modified residue" description="4-aspartylphosphate" evidence="4">
    <location>
        <position position="143"/>
    </location>
</feature>
<dbReference type="InterPro" id="IPR011006">
    <property type="entry name" value="CheY-like_superfamily"/>
</dbReference>
<feature type="transmembrane region" description="Helical" evidence="5">
    <location>
        <begin position="35"/>
        <end position="60"/>
    </location>
</feature>
<dbReference type="SMART" id="SM00448">
    <property type="entry name" value="REC"/>
    <property type="match status" value="1"/>
</dbReference>
<dbReference type="PANTHER" id="PTHR48111:SF40">
    <property type="entry name" value="PHOSPHATE REGULON TRANSCRIPTIONAL REGULATORY PROTEIN PHOB"/>
    <property type="match status" value="1"/>
</dbReference>
<dbReference type="InterPro" id="IPR039420">
    <property type="entry name" value="WalR-like"/>
</dbReference>
<keyword evidence="1 4" id="KW-0597">Phosphoprotein</keyword>
<evidence type="ECO:0000313" key="8">
    <source>
        <dbReference type="Proteomes" id="UP000765160"/>
    </source>
</evidence>
<protein>
    <submittedName>
        <fullName evidence="7">Response regulator transcription factor</fullName>
    </submittedName>
</protein>
<dbReference type="PANTHER" id="PTHR48111">
    <property type="entry name" value="REGULATOR OF RPOS"/>
    <property type="match status" value="1"/>
</dbReference>
<keyword evidence="8" id="KW-1185">Reference proteome</keyword>
<evidence type="ECO:0000256" key="5">
    <source>
        <dbReference type="SAM" id="Phobius"/>
    </source>
</evidence>
<keyword evidence="5" id="KW-1133">Transmembrane helix</keyword>
<dbReference type="EMBL" id="JAAVTX010000004">
    <property type="protein sequence ID" value="NKE45966.1"/>
    <property type="molecule type" value="Genomic_DNA"/>
</dbReference>
<reference evidence="7 8" key="1">
    <citation type="submission" date="2020-03" db="EMBL/GenBank/DDBJ databases">
        <title>Roseomonas selenitidurans sp. nov. isolated from soil.</title>
        <authorList>
            <person name="Liu H."/>
        </authorList>
    </citation>
    <scope>NUCLEOTIDE SEQUENCE [LARGE SCALE GENOMIC DNA]</scope>
    <source>
        <strain evidence="7 8">JCM 15073</strain>
    </source>
</reference>
<name>A0ABX1F0W1_9PROT</name>
<dbReference type="InterPro" id="IPR001789">
    <property type="entry name" value="Sig_transdc_resp-reg_receiver"/>
</dbReference>
<evidence type="ECO:0000313" key="7">
    <source>
        <dbReference type="EMBL" id="NKE45966.1"/>
    </source>
</evidence>
<dbReference type="Gene3D" id="3.40.50.2300">
    <property type="match status" value="1"/>
</dbReference>
<evidence type="ECO:0000256" key="4">
    <source>
        <dbReference type="PROSITE-ProRule" id="PRU00169"/>
    </source>
</evidence>
<keyword evidence="3" id="KW-0238">DNA-binding</keyword>
<dbReference type="SUPFAM" id="SSF52172">
    <property type="entry name" value="CheY-like"/>
    <property type="match status" value="1"/>
</dbReference>
<dbReference type="Pfam" id="PF00072">
    <property type="entry name" value="Response_reg"/>
    <property type="match status" value="1"/>
</dbReference>
<proteinExistence type="predicted"/>
<dbReference type="Proteomes" id="UP000765160">
    <property type="component" value="Unassembled WGS sequence"/>
</dbReference>
<organism evidence="7 8">
    <name type="scientific">Falsiroseomonas frigidaquae</name>
    <dbReference type="NCBI Taxonomy" id="487318"/>
    <lineage>
        <taxon>Bacteria</taxon>
        <taxon>Pseudomonadati</taxon>
        <taxon>Pseudomonadota</taxon>
        <taxon>Alphaproteobacteria</taxon>
        <taxon>Acetobacterales</taxon>
        <taxon>Roseomonadaceae</taxon>
        <taxon>Falsiroseomonas</taxon>
    </lineage>
</organism>
<gene>
    <name evidence="7" type="ORF">HB662_14335</name>
</gene>
<evidence type="ECO:0000259" key="6">
    <source>
        <dbReference type="PROSITE" id="PS50110"/>
    </source>
</evidence>
<accession>A0ABX1F0W1</accession>
<feature type="domain" description="Response regulatory" evidence="6">
    <location>
        <begin position="91"/>
        <end position="208"/>
    </location>
</feature>
<keyword evidence="5" id="KW-0472">Membrane</keyword>
<dbReference type="RefSeq" id="WP_168050492.1">
    <property type="nucleotide sequence ID" value="NZ_JAATJR010000004.1"/>
</dbReference>
<keyword evidence="5" id="KW-0812">Transmembrane</keyword>
<dbReference type="PROSITE" id="PS50110">
    <property type="entry name" value="RESPONSE_REGULATORY"/>
    <property type="match status" value="1"/>
</dbReference>
<evidence type="ECO:0000256" key="1">
    <source>
        <dbReference type="ARBA" id="ARBA00022553"/>
    </source>
</evidence>